<proteinExistence type="predicted"/>
<accession>A0A2T3XW08</accession>
<sequence length="269" mass="31409">MFLVYGNTHVAEGMSMTKKILGRMFPESEKKLIIINNKATEAYRKTDDPIWEISGDNRLSEFTGWDHGYAFAKSALNLTANDLILFANDTFFRRSYREGGRSFLDFFNRPLIEGHDLTAESIGYLDDFPRDVELMGIRYRQWIRSNILFLPFNVCERLGKLTFPLPESEIFSSAPETFWSDSDKISDNWKAYISSWLFGTVNPDYPEYQLHWHSSQPVNHENFSFFKKKARAILSEHFLSARLFAMNCPIIDANFFEKLPDRHIAPYYS</sequence>
<dbReference type="RefSeq" id="WP_146166210.1">
    <property type="nucleotide sequence ID" value="NZ_PYUC01000005.1"/>
</dbReference>
<dbReference type="AlphaFoldDB" id="A0A2T3XW08"/>
<reference evidence="1 2" key="1">
    <citation type="submission" date="2018-03" db="EMBL/GenBank/DDBJ databases">
        <title>Whole genome analyses suggest that Burkholderia sensu lato contains two further novel genera in the rhizoxinica-symbiotica group Mycetohabitans gen. nov., and Trinickia gen. nov.: implications for the evolution of diazotrophy and nodulation in the Burkholderiaceae.</title>
        <authorList>
            <person name="Estrada De Los Santos P."/>
            <person name="Palmer M."/>
            <person name="Chavez-Ramirez B."/>
            <person name="Steenkamp E.T."/>
            <person name="Hirsch A.M."/>
            <person name="Manyaka P."/>
            <person name="Maluk M."/>
            <person name="Lafos M."/>
            <person name="Crook M."/>
            <person name="Gross E."/>
            <person name="Simon M.F."/>
            <person name="Bueno Dos Reis Junior F."/>
            <person name="Poole P.S."/>
            <person name="Venter S.N."/>
            <person name="James E.K."/>
        </authorList>
    </citation>
    <scope>NUCLEOTIDE SEQUENCE [LARGE SCALE GENOMIC DNA]</scope>
    <source>
        <strain evidence="1 2">JPY-366</strain>
    </source>
</reference>
<evidence type="ECO:0000313" key="1">
    <source>
        <dbReference type="EMBL" id="PTB20709.1"/>
    </source>
</evidence>
<gene>
    <name evidence="1" type="ORF">C9I57_12890</name>
</gene>
<dbReference type="Proteomes" id="UP000240638">
    <property type="component" value="Unassembled WGS sequence"/>
</dbReference>
<organism evidence="1 2">
    <name type="scientific">Trinickia symbiotica</name>
    <dbReference type="NCBI Taxonomy" id="863227"/>
    <lineage>
        <taxon>Bacteria</taxon>
        <taxon>Pseudomonadati</taxon>
        <taxon>Pseudomonadota</taxon>
        <taxon>Betaproteobacteria</taxon>
        <taxon>Burkholderiales</taxon>
        <taxon>Burkholderiaceae</taxon>
        <taxon>Trinickia</taxon>
    </lineage>
</organism>
<comment type="caution">
    <text evidence="1">The sequence shown here is derived from an EMBL/GenBank/DDBJ whole genome shotgun (WGS) entry which is preliminary data.</text>
</comment>
<protein>
    <submittedName>
        <fullName evidence="1">Uncharacterized protein</fullName>
    </submittedName>
</protein>
<evidence type="ECO:0000313" key="2">
    <source>
        <dbReference type="Proteomes" id="UP000240638"/>
    </source>
</evidence>
<name>A0A2T3XW08_9BURK</name>
<dbReference type="EMBL" id="PYUC01000005">
    <property type="protein sequence ID" value="PTB20709.1"/>
    <property type="molecule type" value="Genomic_DNA"/>
</dbReference>